<dbReference type="GO" id="GO:0000160">
    <property type="term" value="P:phosphorelay signal transduction system"/>
    <property type="evidence" value="ECO:0007669"/>
    <property type="project" value="InterPro"/>
</dbReference>
<dbReference type="Proteomes" id="UP001463665">
    <property type="component" value="Chromosome"/>
</dbReference>
<keyword evidence="2" id="KW-0238">DNA-binding</keyword>
<reference evidence="6 7" key="1">
    <citation type="submission" date="2024-04" db="EMBL/GenBank/DDBJ databases">
        <title>Genome sequencing and assembly of rice foliar adapted Chryseobacterium endophyticum OsEnb-ALM-A6.</title>
        <authorList>
            <person name="Kumar S."/>
            <person name="Javed M."/>
            <person name="Chouhan V."/>
            <person name="Charishma K."/>
            <person name="Patel A."/>
            <person name="Kumar M."/>
            <person name="Sahu K.P."/>
            <person name="Kumar A."/>
        </authorList>
    </citation>
    <scope>NUCLEOTIDE SEQUENCE [LARGE SCALE GENOMIC DNA]</scope>
    <source>
        <strain evidence="6 7">OsEnb-ALM-A6</strain>
    </source>
</reference>
<feature type="modified residue" description="4-aspartylphosphate" evidence="4">
    <location>
        <position position="59"/>
    </location>
</feature>
<keyword evidence="1" id="KW-0805">Transcription regulation</keyword>
<sequence>MFKKVLIVEDQEVANLGITQTLEGLSISRFEFVTYCDEALQRLKKAAAEKEPYDLLIADLSFEKDHIRQNLKNGQELIREAKKLQPELKVVVFSVEKRAKVIDDLYKIYGIDGFVSKARNDGKELRNTIGKVFEGEIVMSREILNAIRNVPFALNAYDLKLLELLAQGSRQNEIQAYLKDHQMQPHSIRSIEKRLNELRDSFGAKNNVEMIVICKDIGLI</sequence>
<keyword evidence="7" id="KW-1185">Reference proteome</keyword>
<dbReference type="SUPFAM" id="SSF52172">
    <property type="entry name" value="CheY-like"/>
    <property type="match status" value="1"/>
</dbReference>
<evidence type="ECO:0000256" key="4">
    <source>
        <dbReference type="PROSITE-ProRule" id="PRU00169"/>
    </source>
</evidence>
<gene>
    <name evidence="6" type="ORF">AAFP95_03210</name>
</gene>
<keyword evidence="3" id="KW-0804">Transcription</keyword>
<evidence type="ECO:0000256" key="1">
    <source>
        <dbReference type="ARBA" id="ARBA00023015"/>
    </source>
</evidence>
<dbReference type="Pfam" id="PF00072">
    <property type="entry name" value="Response_reg"/>
    <property type="match status" value="1"/>
</dbReference>
<name>A0AAU6WRI6_9FLAO</name>
<protein>
    <submittedName>
        <fullName evidence="6">Response regulator</fullName>
    </submittedName>
</protein>
<dbReference type="PANTHER" id="PTHR43214:SF41">
    <property type="entry name" value="NITRATE_NITRITE RESPONSE REGULATOR PROTEIN NARP"/>
    <property type="match status" value="1"/>
</dbReference>
<dbReference type="InterPro" id="IPR011006">
    <property type="entry name" value="CheY-like_superfamily"/>
</dbReference>
<dbReference type="EMBL" id="CP154834">
    <property type="protein sequence ID" value="XAO75026.1"/>
    <property type="molecule type" value="Genomic_DNA"/>
</dbReference>
<dbReference type="InterPro" id="IPR001789">
    <property type="entry name" value="Sig_transdc_resp-reg_receiver"/>
</dbReference>
<proteinExistence type="predicted"/>
<keyword evidence="4" id="KW-0597">Phosphoprotein</keyword>
<dbReference type="GO" id="GO:0003677">
    <property type="term" value="F:DNA binding"/>
    <property type="evidence" value="ECO:0007669"/>
    <property type="project" value="UniProtKB-KW"/>
</dbReference>
<dbReference type="PANTHER" id="PTHR43214">
    <property type="entry name" value="TWO-COMPONENT RESPONSE REGULATOR"/>
    <property type="match status" value="1"/>
</dbReference>
<evidence type="ECO:0000256" key="3">
    <source>
        <dbReference type="ARBA" id="ARBA00023163"/>
    </source>
</evidence>
<organism evidence="6 7">
    <name type="scientific">Chryseobacterium endophyticum</name>
    <dbReference type="NCBI Taxonomy" id="1854762"/>
    <lineage>
        <taxon>Bacteria</taxon>
        <taxon>Pseudomonadati</taxon>
        <taxon>Bacteroidota</taxon>
        <taxon>Flavobacteriia</taxon>
        <taxon>Flavobacteriales</taxon>
        <taxon>Weeksellaceae</taxon>
        <taxon>Chryseobacterium group</taxon>
        <taxon>Chryseobacterium</taxon>
    </lineage>
</organism>
<dbReference type="SMART" id="SM00448">
    <property type="entry name" value="REC"/>
    <property type="match status" value="1"/>
</dbReference>
<accession>A0AAU6WRI6</accession>
<evidence type="ECO:0000259" key="5">
    <source>
        <dbReference type="PROSITE" id="PS50110"/>
    </source>
</evidence>
<dbReference type="Gene3D" id="3.40.50.2300">
    <property type="match status" value="1"/>
</dbReference>
<dbReference type="InterPro" id="IPR039420">
    <property type="entry name" value="WalR-like"/>
</dbReference>
<dbReference type="PROSITE" id="PS50110">
    <property type="entry name" value="RESPONSE_REGULATORY"/>
    <property type="match status" value="1"/>
</dbReference>
<dbReference type="AlphaFoldDB" id="A0AAU6WRI6"/>
<feature type="domain" description="Response regulatory" evidence="5">
    <location>
        <begin position="4"/>
        <end position="132"/>
    </location>
</feature>
<dbReference type="RefSeq" id="WP_345766909.1">
    <property type="nucleotide sequence ID" value="NZ_CP154834.1"/>
</dbReference>
<evidence type="ECO:0000256" key="2">
    <source>
        <dbReference type="ARBA" id="ARBA00023125"/>
    </source>
</evidence>
<evidence type="ECO:0000313" key="6">
    <source>
        <dbReference type="EMBL" id="XAO75026.1"/>
    </source>
</evidence>
<evidence type="ECO:0000313" key="7">
    <source>
        <dbReference type="Proteomes" id="UP001463665"/>
    </source>
</evidence>